<feature type="transmembrane region" description="Helical" evidence="1">
    <location>
        <begin position="6"/>
        <end position="36"/>
    </location>
</feature>
<keyword evidence="1" id="KW-0472">Membrane</keyword>
<dbReference type="PANTHER" id="PTHR37464">
    <property type="entry name" value="BLL2463 PROTEIN"/>
    <property type="match status" value="1"/>
</dbReference>
<dbReference type="STRING" id="1142394.PSMK_28880"/>
<evidence type="ECO:0000259" key="2">
    <source>
        <dbReference type="Pfam" id="PF07584"/>
    </source>
</evidence>
<feature type="transmembrane region" description="Helical" evidence="1">
    <location>
        <begin position="684"/>
        <end position="702"/>
    </location>
</feature>
<evidence type="ECO:0000313" key="3">
    <source>
        <dbReference type="EMBL" id="BAM05047.1"/>
    </source>
</evidence>
<evidence type="ECO:0000313" key="4">
    <source>
        <dbReference type="Proteomes" id="UP000007881"/>
    </source>
</evidence>
<dbReference type="RefSeq" id="WP_014438257.1">
    <property type="nucleotide sequence ID" value="NC_017080.1"/>
</dbReference>
<reference evidence="3 4" key="1">
    <citation type="submission" date="2012-02" db="EMBL/GenBank/DDBJ databases">
        <title>Complete genome sequence of Phycisphaera mikurensis NBRC 102666.</title>
        <authorList>
            <person name="Ankai A."/>
            <person name="Hosoyama A."/>
            <person name="Terui Y."/>
            <person name="Sekine M."/>
            <person name="Fukai R."/>
            <person name="Kato Y."/>
            <person name="Nakamura S."/>
            <person name="Yamada-Narita S."/>
            <person name="Kawakoshi A."/>
            <person name="Fukunaga Y."/>
            <person name="Yamazaki S."/>
            <person name="Fujita N."/>
        </authorList>
    </citation>
    <scope>NUCLEOTIDE SEQUENCE [LARGE SCALE GENOMIC DNA]</scope>
    <source>
        <strain evidence="4">NBRC 102666 / KCTC 22515 / FYK2301M01</strain>
    </source>
</reference>
<dbReference type="KEGG" id="phm:PSMK_28880"/>
<gene>
    <name evidence="3" type="ordered locus">PSMK_28880</name>
</gene>
<dbReference type="Pfam" id="PF07584">
    <property type="entry name" value="BatA"/>
    <property type="match status" value="1"/>
</dbReference>
<sequence>MQAPFVLAQAAASLVAPALAVAGVAAVAVPVTLHLLSRRRRKQRPWAAMRFLREAIQKQRRRLRFERWLLLGCRCLLLVLLGLALAGPLVSGRLASALGVAGAAGRSVDLVIDNGIASGARLPGEEDAFLARSLREADAVLASLDPADRVRIWPLAGGGDAGDPPSLAPAAARQRVAGLGVTDAAPAREAVLPRVAEAARADAAAGREAAVVVLSPHFPEEGVAGRGPWAPEGGNGVGPRVWLSRPAAGVPNLALGGVRPTRAVVAAGDAAASRSAGRLEALVRVRRAGEAAGAAGAAADASVVVKLVEPAAAAGFTPLAALAERPALATGRREVTLDAGVAEAVVRVPLEAPEPLAPGRRLLLATLDPPAGDAVAADDAGLARVELVEAVRVGLLGGESADGGLAPSDFAAAALGEGTGFAVRPLGSPVALVPPGGGDDTLDAVVTLDPAALGPAGRASVAAFVAAGGAAWVTPSAAAPEDEPGAGLGALFEALGLPWRPSPAAEGAEGPIRADASRPAPATLALLAGQWEALLRPLRIDRLAAPAGVDPADVWIRSAAGVPLTASARSAEAAGRVVYLATALDPAWTNLPAKPLFPALLRDGLLAAVAARAEAEPAVAAAGDATGGRAGLSGGTVVSPAPADTTGQAASRVAAAYAGLGPVAFLPADDPAAAFAGDPARASLAAGLLWVVLALLVLEALAGRAWTR</sequence>
<dbReference type="NCBIfam" id="TIGR02226">
    <property type="entry name" value="two_anch"/>
    <property type="match status" value="1"/>
</dbReference>
<feature type="domain" description="Aerotolerance regulator N-terminal" evidence="2">
    <location>
        <begin position="17"/>
        <end position="88"/>
    </location>
</feature>
<dbReference type="Proteomes" id="UP000007881">
    <property type="component" value="Chromosome"/>
</dbReference>
<keyword evidence="1" id="KW-0812">Transmembrane</keyword>
<dbReference type="EMBL" id="AP012338">
    <property type="protein sequence ID" value="BAM05047.1"/>
    <property type="molecule type" value="Genomic_DNA"/>
</dbReference>
<dbReference type="PANTHER" id="PTHR37464:SF1">
    <property type="entry name" value="BLL2463 PROTEIN"/>
    <property type="match status" value="1"/>
</dbReference>
<protein>
    <recommendedName>
        <fullName evidence="2">Aerotolerance regulator N-terminal domain-containing protein</fullName>
    </recommendedName>
</protein>
<dbReference type="HOGENOM" id="CLU_389732_0_0_0"/>
<dbReference type="InterPro" id="IPR011933">
    <property type="entry name" value="Double_TM_dom"/>
</dbReference>
<accession>I0IIF9</accession>
<name>I0IIF9_PHYMF</name>
<dbReference type="InterPro" id="IPR024163">
    <property type="entry name" value="Aerotolerance_reg_N"/>
</dbReference>
<keyword evidence="1" id="KW-1133">Transmembrane helix</keyword>
<feature type="transmembrane region" description="Helical" evidence="1">
    <location>
        <begin position="68"/>
        <end position="90"/>
    </location>
</feature>
<evidence type="ECO:0000256" key="1">
    <source>
        <dbReference type="SAM" id="Phobius"/>
    </source>
</evidence>
<keyword evidence="4" id="KW-1185">Reference proteome</keyword>
<organism evidence="3 4">
    <name type="scientific">Phycisphaera mikurensis (strain NBRC 102666 / KCTC 22515 / FYK2301M01)</name>
    <dbReference type="NCBI Taxonomy" id="1142394"/>
    <lineage>
        <taxon>Bacteria</taxon>
        <taxon>Pseudomonadati</taxon>
        <taxon>Planctomycetota</taxon>
        <taxon>Phycisphaerae</taxon>
        <taxon>Phycisphaerales</taxon>
        <taxon>Phycisphaeraceae</taxon>
        <taxon>Phycisphaera</taxon>
    </lineage>
</organism>
<dbReference type="AlphaFoldDB" id="I0IIF9"/>
<proteinExistence type="predicted"/>
<dbReference type="eggNOG" id="COG2304">
    <property type="taxonomic scope" value="Bacteria"/>
</dbReference>